<evidence type="ECO:0000313" key="10">
    <source>
        <dbReference type="Proteomes" id="UP000294850"/>
    </source>
</evidence>
<evidence type="ECO:0000256" key="1">
    <source>
        <dbReference type="ARBA" id="ARBA00004651"/>
    </source>
</evidence>
<protein>
    <submittedName>
        <fullName evidence="9">Conjugal transfer protein TraG</fullName>
    </submittedName>
</protein>
<reference evidence="9 10" key="1">
    <citation type="submission" date="2019-03" db="EMBL/GenBank/DDBJ databases">
        <title>Dyadobacter AR-3-6 sp. nov., isolated from arctic soil.</title>
        <authorList>
            <person name="Chaudhary D.K."/>
        </authorList>
    </citation>
    <scope>NUCLEOTIDE SEQUENCE [LARGE SCALE GENOMIC DNA]</scope>
    <source>
        <strain evidence="9 10">AR-3-6</strain>
    </source>
</reference>
<keyword evidence="6 7" id="KW-0472">Membrane</keyword>
<dbReference type="CDD" id="cd01127">
    <property type="entry name" value="TrwB_TraG_TraD_VirD4"/>
    <property type="match status" value="2"/>
</dbReference>
<keyword evidence="10" id="KW-1185">Reference proteome</keyword>
<evidence type="ECO:0000313" key="9">
    <source>
        <dbReference type="EMBL" id="TDE10734.1"/>
    </source>
</evidence>
<organism evidence="9 10">
    <name type="scientific">Dyadobacter psychrotolerans</name>
    <dbReference type="NCBI Taxonomy" id="2541721"/>
    <lineage>
        <taxon>Bacteria</taxon>
        <taxon>Pseudomonadati</taxon>
        <taxon>Bacteroidota</taxon>
        <taxon>Cytophagia</taxon>
        <taxon>Cytophagales</taxon>
        <taxon>Spirosomataceae</taxon>
        <taxon>Dyadobacter</taxon>
    </lineage>
</organism>
<evidence type="ECO:0000256" key="4">
    <source>
        <dbReference type="ARBA" id="ARBA00022692"/>
    </source>
</evidence>
<keyword evidence="4 7" id="KW-0812">Transmembrane</keyword>
<feature type="transmembrane region" description="Helical" evidence="7">
    <location>
        <begin position="20"/>
        <end position="40"/>
    </location>
</feature>
<dbReference type="Proteomes" id="UP000294850">
    <property type="component" value="Unassembled WGS sequence"/>
</dbReference>
<dbReference type="PANTHER" id="PTHR37937">
    <property type="entry name" value="CONJUGATIVE TRANSFER: DNA TRANSPORT"/>
    <property type="match status" value="1"/>
</dbReference>
<dbReference type="GO" id="GO:0005886">
    <property type="term" value="C:plasma membrane"/>
    <property type="evidence" value="ECO:0007669"/>
    <property type="project" value="UniProtKB-SubCell"/>
</dbReference>
<name>A0A4R5DG08_9BACT</name>
<feature type="transmembrane region" description="Helical" evidence="7">
    <location>
        <begin position="92"/>
        <end position="111"/>
    </location>
</feature>
<dbReference type="NCBIfam" id="NF041326">
    <property type="entry name" value="Bacteroid_MobC"/>
    <property type="match status" value="1"/>
</dbReference>
<dbReference type="Pfam" id="PF02534">
    <property type="entry name" value="T4SS-DNA_transf"/>
    <property type="match status" value="1"/>
</dbReference>
<dbReference type="InterPro" id="IPR051539">
    <property type="entry name" value="T4SS-coupling_protein"/>
</dbReference>
<dbReference type="OrthoDB" id="102453at2"/>
<comment type="subcellular location">
    <subcellularLocation>
        <location evidence="1">Cell membrane</location>
        <topology evidence="1">Multi-pass membrane protein</topology>
    </subcellularLocation>
</comment>
<evidence type="ECO:0000259" key="8">
    <source>
        <dbReference type="Pfam" id="PF14293"/>
    </source>
</evidence>
<feature type="transmembrane region" description="Helical" evidence="7">
    <location>
        <begin position="60"/>
        <end position="80"/>
    </location>
</feature>
<evidence type="ECO:0000256" key="3">
    <source>
        <dbReference type="ARBA" id="ARBA00022475"/>
    </source>
</evidence>
<feature type="domain" description="YWFCY" evidence="8">
    <location>
        <begin position="5"/>
        <end position="148"/>
    </location>
</feature>
<keyword evidence="3" id="KW-1003">Cell membrane</keyword>
<comment type="similarity">
    <text evidence="2">Belongs to the VirD4/TraG family.</text>
</comment>
<proteinExistence type="inferred from homology"/>
<dbReference type="SUPFAM" id="SSF52540">
    <property type="entry name" value="P-loop containing nucleoside triphosphate hydrolases"/>
    <property type="match status" value="1"/>
</dbReference>
<dbReference type="PANTHER" id="PTHR37937:SF1">
    <property type="entry name" value="CONJUGATIVE TRANSFER: DNA TRANSPORT"/>
    <property type="match status" value="1"/>
</dbReference>
<evidence type="ECO:0000256" key="5">
    <source>
        <dbReference type="ARBA" id="ARBA00022989"/>
    </source>
</evidence>
<accession>A0A4R5DG08</accession>
<dbReference type="AlphaFoldDB" id="A0A4R5DG08"/>
<evidence type="ECO:0000256" key="2">
    <source>
        <dbReference type="ARBA" id="ARBA00008806"/>
    </source>
</evidence>
<dbReference type="EMBL" id="SMFL01000014">
    <property type="protein sequence ID" value="TDE10734.1"/>
    <property type="molecule type" value="Genomic_DNA"/>
</dbReference>
<dbReference type="InterPro" id="IPR025988">
    <property type="entry name" value="YWFCY_dom"/>
</dbReference>
<dbReference type="InterPro" id="IPR003688">
    <property type="entry name" value="TraG/VirD4"/>
</dbReference>
<dbReference type="Pfam" id="PF14293">
    <property type="entry name" value="YWFCY"/>
    <property type="match status" value="1"/>
</dbReference>
<gene>
    <name evidence="9" type="ORF">E0F88_27045</name>
</gene>
<comment type="caution">
    <text evidence="9">The sequence shown here is derived from an EMBL/GenBank/DDBJ whole genome shotgun (WGS) entry which is preliminary data.</text>
</comment>
<dbReference type="RefSeq" id="WP_131961427.1">
    <property type="nucleotide sequence ID" value="NZ_SMFL01000014.1"/>
</dbReference>
<evidence type="ECO:0000256" key="7">
    <source>
        <dbReference type="SAM" id="Phobius"/>
    </source>
</evidence>
<keyword evidence="5 7" id="KW-1133">Transmembrane helix</keyword>
<dbReference type="Gene3D" id="3.40.50.300">
    <property type="entry name" value="P-loop containing nucleotide triphosphate hydrolases"/>
    <property type="match status" value="2"/>
</dbReference>
<dbReference type="InterPro" id="IPR027417">
    <property type="entry name" value="P-loop_NTPase"/>
</dbReference>
<sequence>MASSDNQHALGKILDLTRMLSIFLLALHFYYFCYQVFYLWGYSSVFTDRILAQISKTGLFFGFGKSKLLALGLLIVSLFGAQGKKKENLSRAQTLALLVFGLLLYFLSAQVLSLCYDNELACLWYMALTTTGFLTVLAAGTLLSRLINLPFNNGDIFNRENESFPQNETLYQTEFSVNLPAEYELKGKIKSSWVNFIEPFRGILVMGSPGSGKSYFIIRHIITQHIAKGFSMFVYDFKYDDLSSIAYNAWLASKAASGKMPKFYAVNFDDLSRSHRCNPIEHSSMLDITDAAESARTILLGLNREWIKRQGDFFVESPINLLTAVFWFLRKYNGGSLCTLPHVIEFLQIEYDHLFTLLRTEKEIEILIDPFVSAYLNNAMEQLEGQIASAKIALARLSSPQLYYILSGNDFSLDINNPDDPKIVCMGNNPQKIQIYGAVLSLYVNRLVKLVNKKDKLKSSLIFDEFPTVYLNGIDSLIATARSNKVCTTIAVQDLSQLKKDYGREQADVIMNVMGNIISGQVSGESARQLSDRFGRIQQNRTSFSINRHDTSINRSKQLDAAIPVSKIAALSAGEFVGITADNPNQRMELKSFHCRILNDHKAIKKQQNAYKPLPIIRKVDDSVIYSNYLRIKEDIKDMVNLEIEKLLSDPMRHHLVIKKKK</sequence>
<feature type="transmembrane region" description="Helical" evidence="7">
    <location>
        <begin position="123"/>
        <end position="143"/>
    </location>
</feature>
<evidence type="ECO:0000256" key="6">
    <source>
        <dbReference type="ARBA" id="ARBA00023136"/>
    </source>
</evidence>